<feature type="region of interest" description="Disordered" evidence="1">
    <location>
        <begin position="203"/>
        <end position="227"/>
    </location>
</feature>
<name>A0A848KYP3_9ACTN</name>
<evidence type="ECO:0000313" key="4">
    <source>
        <dbReference type="Proteomes" id="UP000550729"/>
    </source>
</evidence>
<evidence type="ECO:0000313" key="3">
    <source>
        <dbReference type="EMBL" id="NMO03854.1"/>
    </source>
</evidence>
<keyword evidence="4" id="KW-1185">Reference proteome</keyword>
<feature type="compositionally biased region" description="Basic and acidic residues" evidence="1">
    <location>
        <begin position="212"/>
        <end position="227"/>
    </location>
</feature>
<evidence type="ECO:0000256" key="2">
    <source>
        <dbReference type="SAM" id="SignalP"/>
    </source>
</evidence>
<gene>
    <name evidence="3" type="ORF">HH308_21815</name>
</gene>
<organism evidence="3 4">
    <name type="scientific">Gordonia asplenii</name>
    <dbReference type="NCBI Taxonomy" id="2725283"/>
    <lineage>
        <taxon>Bacteria</taxon>
        <taxon>Bacillati</taxon>
        <taxon>Actinomycetota</taxon>
        <taxon>Actinomycetes</taxon>
        <taxon>Mycobacteriales</taxon>
        <taxon>Gordoniaceae</taxon>
        <taxon>Gordonia</taxon>
    </lineage>
</organism>
<feature type="chain" id="PRO_5038357489" description="Lipoprotein" evidence="2">
    <location>
        <begin position="32"/>
        <end position="227"/>
    </location>
</feature>
<proteinExistence type="predicted"/>
<evidence type="ECO:0008006" key="5">
    <source>
        <dbReference type="Google" id="ProtNLM"/>
    </source>
</evidence>
<keyword evidence="2" id="KW-0732">Signal</keyword>
<reference evidence="3 4" key="1">
    <citation type="submission" date="2020-04" db="EMBL/GenBank/DDBJ databases">
        <title>Gordonia sp. nov. TBRC 11910.</title>
        <authorList>
            <person name="Suriyachadkun C."/>
        </authorList>
    </citation>
    <scope>NUCLEOTIDE SEQUENCE [LARGE SCALE GENOMIC DNA]</scope>
    <source>
        <strain evidence="3 4">TBRC 11910</strain>
    </source>
</reference>
<feature type="signal peptide" evidence="2">
    <location>
        <begin position="1"/>
        <end position="31"/>
    </location>
</feature>
<sequence length="227" mass="23601">MHTHSKRRLTSAFAIAAVGIGVALSSTGCGAGQVSQSANQAAAVNGAAMNFGALALRDVQILYPEKKAGEVFGNGGPFTIVFVISNNSPDNYYRLDKITAPKGDVTIVNPIGDRIVAPNGVLRAGSPVGLLTDEAKTATGTKDTNTPKRLVVTLDNAGKTVAAGLTTKLHFTFSVASVVHKDDFGPFKAEVAGVLTDTVTVDTPVDAGPYLERQDVPREAEAPEDTH</sequence>
<accession>A0A848KYP3</accession>
<dbReference type="AlphaFoldDB" id="A0A848KYP3"/>
<dbReference type="EMBL" id="JABBNB010000028">
    <property type="protein sequence ID" value="NMO03854.1"/>
    <property type="molecule type" value="Genomic_DNA"/>
</dbReference>
<dbReference type="Proteomes" id="UP000550729">
    <property type="component" value="Unassembled WGS sequence"/>
</dbReference>
<comment type="caution">
    <text evidence="3">The sequence shown here is derived from an EMBL/GenBank/DDBJ whole genome shotgun (WGS) entry which is preliminary data.</text>
</comment>
<protein>
    <recommendedName>
        <fullName evidence="5">Lipoprotein</fullName>
    </recommendedName>
</protein>
<dbReference type="PROSITE" id="PS51257">
    <property type="entry name" value="PROKAR_LIPOPROTEIN"/>
    <property type="match status" value="1"/>
</dbReference>
<evidence type="ECO:0000256" key="1">
    <source>
        <dbReference type="SAM" id="MobiDB-lite"/>
    </source>
</evidence>